<evidence type="ECO:0000313" key="5">
    <source>
        <dbReference type="Proteomes" id="UP000000771"/>
    </source>
</evidence>
<name>C7M3A8_ACIFD</name>
<keyword evidence="2" id="KW-1133">Transmembrane helix</keyword>
<sequence length="391" mass="40355">MNAAIVIVALFVVVGVVAIVSLRGRTREVRTVDHHQRALDTLERFAKERGVQADHRVGLPKSEQRRVAAGSDDAPPVRLDLGRLADLTDPDMIRIEADYLASGASAETSAQAPGDEEPTKDAAVAASTEDEAVEQAPPPATRPIDRAVADRTTAMAAITPDRAPEDRTELLSAVGPSAAVAADDRSHRGDDAVREHRVYQLHRRTRLPAVIGGAGIAAIAIGLVAFELSSHHAAAPTSQSASSPTSSAPSTTKQSSNAKTSTTSASKKTSTTSKTTSSAKKAKGSASAGPAVALVSSSSTGATYNVVGGAHTVVLQVSSAPCWVEDAQAPGGQVLWDATLPAGGSYTISWSGGPLWLRTGNSGVLSVSVNGHPVHFSAPPGPFDLLFQPVR</sequence>
<dbReference type="HOGENOM" id="CLU_705200_0_0_11"/>
<protein>
    <recommendedName>
        <fullName evidence="3">Cytoskeleton protein RodZ-like C-terminal domain-containing protein</fullName>
    </recommendedName>
</protein>
<dbReference type="PANTHER" id="PTHR34475:SF1">
    <property type="entry name" value="CYTOSKELETON PROTEIN RODZ"/>
    <property type="match status" value="1"/>
</dbReference>
<dbReference type="eggNOG" id="ENOG5031D3Y">
    <property type="taxonomic scope" value="Bacteria"/>
</dbReference>
<evidence type="ECO:0000313" key="4">
    <source>
        <dbReference type="EMBL" id="ACU53502.1"/>
    </source>
</evidence>
<proteinExistence type="predicted"/>
<reference evidence="4 5" key="1">
    <citation type="journal article" date="2009" name="Stand. Genomic Sci.">
        <title>Complete genome sequence of Acidimicrobium ferrooxidans type strain (ICP).</title>
        <authorList>
            <person name="Clum A."/>
            <person name="Nolan M."/>
            <person name="Lang E."/>
            <person name="Glavina Del Rio T."/>
            <person name="Tice H."/>
            <person name="Copeland A."/>
            <person name="Cheng J.F."/>
            <person name="Lucas S."/>
            <person name="Chen F."/>
            <person name="Bruce D."/>
            <person name="Goodwin L."/>
            <person name="Pitluck S."/>
            <person name="Ivanova N."/>
            <person name="Mavrommatis K."/>
            <person name="Mikhailova N."/>
            <person name="Pati A."/>
            <person name="Chen A."/>
            <person name="Palaniappan K."/>
            <person name="Goker M."/>
            <person name="Spring S."/>
            <person name="Land M."/>
            <person name="Hauser L."/>
            <person name="Chang Y.J."/>
            <person name="Jeffries C.C."/>
            <person name="Chain P."/>
            <person name="Bristow J."/>
            <person name="Eisen J.A."/>
            <person name="Markowitz V."/>
            <person name="Hugenholtz P."/>
            <person name="Kyrpides N.C."/>
            <person name="Klenk H.P."/>
            <person name="Lapidus A."/>
        </authorList>
    </citation>
    <scope>NUCLEOTIDE SEQUENCE [LARGE SCALE GENOMIC DNA]</scope>
    <source>
        <strain evidence="5">DSM 10331 / JCM 15462 / NBRC 103882 / ICP</strain>
    </source>
</reference>
<accession>C7M3A8</accession>
<dbReference type="InterPro" id="IPR025194">
    <property type="entry name" value="RodZ-like_C"/>
</dbReference>
<dbReference type="Pfam" id="PF13464">
    <property type="entry name" value="RodZ_C"/>
    <property type="match status" value="1"/>
</dbReference>
<dbReference type="Proteomes" id="UP000000771">
    <property type="component" value="Chromosome"/>
</dbReference>
<feature type="region of interest" description="Disordered" evidence="1">
    <location>
        <begin position="104"/>
        <end position="143"/>
    </location>
</feature>
<evidence type="ECO:0000256" key="1">
    <source>
        <dbReference type="SAM" id="MobiDB-lite"/>
    </source>
</evidence>
<dbReference type="RefSeq" id="WP_015797997.1">
    <property type="nucleotide sequence ID" value="NC_013124.1"/>
</dbReference>
<dbReference type="OrthoDB" id="10020340at2"/>
<keyword evidence="5" id="KW-1185">Reference proteome</keyword>
<gene>
    <name evidence="4" type="ordered locus">Afer_0541</name>
</gene>
<dbReference type="AlphaFoldDB" id="C7M3A8"/>
<organism evidence="4 5">
    <name type="scientific">Acidimicrobium ferrooxidans (strain DSM 10331 / JCM 15462 / NBRC 103882 / ICP)</name>
    <dbReference type="NCBI Taxonomy" id="525909"/>
    <lineage>
        <taxon>Bacteria</taxon>
        <taxon>Bacillati</taxon>
        <taxon>Actinomycetota</taxon>
        <taxon>Acidimicrobiia</taxon>
        <taxon>Acidimicrobiales</taxon>
        <taxon>Acidimicrobiaceae</taxon>
        <taxon>Acidimicrobium</taxon>
    </lineage>
</organism>
<dbReference type="STRING" id="525909.Afer_0541"/>
<keyword evidence="2" id="KW-0812">Transmembrane</keyword>
<dbReference type="EMBL" id="CP001631">
    <property type="protein sequence ID" value="ACU53502.1"/>
    <property type="molecule type" value="Genomic_DNA"/>
</dbReference>
<dbReference type="PANTHER" id="PTHR34475">
    <property type="match status" value="1"/>
</dbReference>
<feature type="transmembrane region" description="Helical" evidence="2">
    <location>
        <begin position="6"/>
        <end position="22"/>
    </location>
</feature>
<feature type="region of interest" description="Disordered" evidence="1">
    <location>
        <begin position="235"/>
        <end position="284"/>
    </location>
</feature>
<dbReference type="KEGG" id="afo:Afer_0541"/>
<feature type="transmembrane region" description="Helical" evidence="2">
    <location>
        <begin position="207"/>
        <end position="226"/>
    </location>
</feature>
<keyword evidence="2" id="KW-0472">Membrane</keyword>
<feature type="domain" description="Cytoskeleton protein RodZ-like C-terminal" evidence="3">
    <location>
        <begin position="319"/>
        <end position="379"/>
    </location>
</feature>
<evidence type="ECO:0000259" key="3">
    <source>
        <dbReference type="Pfam" id="PF13464"/>
    </source>
</evidence>
<evidence type="ECO:0000256" key="2">
    <source>
        <dbReference type="SAM" id="Phobius"/>
    </source>
</evidence>
<dbReference type="InterPro" id="IPR050400">
    <property type="entry name" value="Bact_Cytoskel_RodZ"/>
</dbReference>